<proteinExistence type="predicted"/>
<dbReference type="RefSeq" id="WP_248940531.1">
    <property type="nucleotide sequence ID" value="NZ_JAKIKS010000042.1"/>
</dbReference>
<protein>
    <recommendedName>
        <fullName evidence="3">DUF3630 family protein</fullName>
    </recommendedName>
</protein>
<evidence type="ECO:0000313" key="1">
    <source>
        <dbReference type="EMBL" id="MCL1125216.1"/>
    </source>
</evidence>
<evidence type="ECO:0000313" key="2">
    <source>
        <dbReference type="Proteomes" id="UP001203423"/>
    </source>
</evidence>
<comment type="caution">
    <text evidence="1">The sequence shown here is derived from an EMBL/GenBank/DDBJ whole genome shotgun (WGS) entry which is preliminary data.</text>
</comment>
<organism evidence="1 2">
    <name type="scientific">Shewanella surugensis</name>
    <dbReference type="NCBI Taxonomy" id="212020"/>
    <lineage>
        <taxon>Bacteria</taxon>
        <taxon>Pseudomonadati</taxon>
        <taxon>Pseudomonadota</taxon>
        <taxon>Gammaproteobacteria</taxon>
        <taxon>Alteromonadales</taxon>
        <taxon>Shewanellaceae</taxon>
        <taxon>Shewanella</taxon>
    </lineage>
</organism>
<sequence>MEPIIVIISKPSQFYQAIRQALQALAVQWKALDMVEDVIIKSYQGPERQAQAYAVLTLPTIFIEFEWQVEHALNGQGQYGYAYHIKLHCAVPQTAAQQTDPSTEVELLSLDLQAELTRLVDENT</sequence>
<gene>
    <name evidence="1" type="ORF">L2764_12205</name>
</gene>
<evidence type="ECO:0008006" key="3">
    <source>
        <dbReference type="Google" id="ProtNLM"/>
    </source>
</evidence>
<dbReference type="Proteomes" id="UP001203423">
    <property type="component" value="Unassembled WGS sequence"/>
</dbReference>
<accession>A0ABT0LC00</accession>
<name>A0ABT0LC00_9GAMM</name>
<dbReference type="EMBL" id="JAKIKS010000042">
    <property type="protein sequence ID" value="MCL1125216.1"/>
    <property type="molecule type" value="Genomic_DNA"/>
</dbReference>
<keyword evidence="2" id="KW-1185">Reference proteome</keyword>
<reference evidence="1 2" key="1">
    <citation type="submission" date="2022-01" db="EMBL/GenBank/DDBJ databases">
        <title>Whole genome-based taxonomy of the Shewanellaceae.</title>
        <authorList>
            <person name="Martin-Rodriguez A.J."/>
        </authorList>
    </citation>
    <scope>NUCLEOTIDE SEQUENCE [LARGE SCALE GENOMIC DNA]</scope>
    <source>
        <strain evidence="1 2">DSM 17177</strain>
    </source>
</reference>